<dbReference type="PANTHER" id="PTHR12675:SF6">
    <property type="entry name" value="ZINC FINGER CCCH DOMAIN-CONTAINING PROTEIN 10"/>
    <property type="match status" value="1"/>
</dbReference>
<dbReference type="GO" id="GO:0003723">
    <property type="term" value="F:RNA binding"/>
    <property type="evidence" value="ECO:0007669"/>
    <property type="project" value="TreeGrafter"/>
</dbReference>
<keyword evidence="4 5" id="KW-0862">Zinc</keyword>
<evidence type="ECO:0000256" key="3">
    <source>
        <dbReference type="ARBA" id="ARBA00022771"/>
    </source>
</evidence>
<feature type="region of interest" description="Disordered" evidence="7">
    <location>
        <begin position="1"/>
        <end position="34"/>
    </location>
</feature>
<accession>A0A553PQT4</accession>
<evidence type="ECO:0000256" key="6">
    <source>
        <dbReference type="SAM" id="Coils"/>
    </source>
</evidence>
<evidence type="ECO:0000256" key="2">
    <source>
        <dbReference type="ARBA" id="ARBA00022737"/>
    </source>
</evidence>
<dbReference type="OMA" id="HEPICKD"/>
<name>A0A553PQT4_TIGCA</name>
<feature type="domain" description="C3H1-type" evidence="8">
    <location>
        <begin position="95"/>
        <end position="122"/>
    </location>
</feature>
<evidence type="ECO:0000256" key="5">
    <source>
        <dbReference type="PROSITE-ProRule" id="PRU00723"/>
    </source>
</evidence>
<dbReference type="EMBL" id="VCGU01000002">
    <property type="protein sequence ID" value="TRY80048.1"/>
    <property type="molecule type" value="Genomic_DNA"/>
</dbReference>
<dbReference type="InterPro" id="IPR036855">
    <property type="entry name" value="Znf_CCCH_sf"/>
</dbReference>
<dbReference type="PANTHER" id="PTHR12675">
    <property type="entry name" value="MUSCLEBLIND-LIKE PROTEIN"/>
    <property type="match status" value="1"/>
</dbReference>
<keyword evidence="10" id="KW-1185">Reference proteome</keyword>
<dbReference type="GO" id="GO:0043484">
    <property type="term" value="P:regulation of RNA splicing"/>
    <property type="evidence" value="ECO:0007669"/>
    <property type="project" value="TreeGrafter"/>
</dbReference>
<dbReference type="Proteomes" id="UP000318571">
    <property type="component" value="Chromosome 6"/>
</dbReference>
<keyword evidence="2" id="KW-0677">Repeat</keyword>
<dbReference type="STRING" id="6832.A0A553PQT4"/>
<comment type="caution">
    <text evidence="9">The sequence shown here is derived from an EMBL/GenBank/DDBJ whole genome shotgun (WGS) entry which is preliminary data.</text>
</comment>
<dbReference type="Gene3D" id="3.30.1370.210">
    <property type="match status" value="1"/>
</dbReference>
<evidence type="ECO:0000313" key="10">
    <source>
        <dbReference type="Proteomes" id="UP000318571"/>
    </source>
</evidence>
<feature type="region of interest" description="Disordered" evidence="7">
    <location>
        <begin position="413"/>
        <end position="436"/>
    </location>
</feature>
<feature type="coiled-coil region" evidence="6">
    <location>
        <begin position="259"/>
        <end position="293"/>
    </location>
</feature>
<gene>
    <name evidence="9" type="ORF">TCAL_09797</name>
</gene>
<evidence type="ECO:0000259" key="8">
    <source>
        <dbReference type="PROSITE" id="PS50103"/>
    </source>
</evidence>
<dbReference type="SMART" id="SM00356">
    <property type="entry name" value="ZnF_C3H1"/>
    <property type="match status" value="3"/>
</dbReference>
<dbReference type="GO" id="GO:0008270">
    <property type="term" value="F:zinc ion binding"/>
    <property type="evidence" value="ECO:0007669"/>
    <property type="project" value="UniProtKB-KW"/>
</dbReference>
<dbReference type="SUPFAM" id="SSF90229">
    <property type="entry name" value="CCCH zinc finger"/>
    <property type="match status" value="1"/>
</dbReference>
<feature type="zinc finger region" description="C3H1-type" evidence="5">
    <location>
        <begin position="155"/>
        <end position="181"/>
    </location>
</feature>
<feature type="domain" description="C3H1-type" evidence="8">
    <location>
        <begin position="31"/>
        <end position="58"/>
    </location>
</feature>
<organism evidence="9 10">
    <name type="scientific">Tigriopus californicus</name>
    <name type="common">Marine copepod</name>
    <dbReference type="NCBI Taxonomy" id="6832"/>
    <lineage>
        <taxon>Eukaryota</taxon>
        <taxon>Metazoa</taxon>
        <taxon>Ecdysozoa</taxon>
        <taxon>Arthropoda</taxon>
        <taxon>Crustacea</taxon>
        <taxon>Multicrustacea</taxon>
        <taxon>Hexanauplia</taxon>
        <taxon>Copepoda</taxon>
        <taxon>Harpacticoida</taxon>
        <taxon>Harpacticidae</taxon>
        <taxon>Tigriopus</taxon>
    </lineage>
</organism>
<feature type="compositionally biased region" description="Polar residues" evidence="7">
    <location>
        <begin position="11"/>
        <end position="29"/>
    </location>
</feature>
<dbReference type="AlphaFoldDB" id="A0A553PQT4"/>
<keyword evidence="6" id="KW-0175">Coiled coil</keyword>
<dbReference type="OrthoDB" id="250836at2759"/>
<sequence length="454" mass="49838">MKRGAGAGTPQPKNSQKVKANPHPTSVKSQPVKEDECRDYLRNICSRGNKCKFYHPTPSERAQKEVPPIQREVPISPLIKPMDSELNDALDKRLQDSVVFCHDFLNKGDCVRSHCRFIHCNLEEEAEYKRSGYFPPHVRDQAIRKGVAPDMPVHFGGRPICKDFVKGDCVRNQCRFRHLTSQQYDLELDRMLRQPGGPPGSGLQNTPEGPYMFERGPNPGFYQSALLTNNNLEKKRRIDETLVQYTRQQVQSDHDRNLIEMLQHENLLLKQKLDELKKQVQDLSTTNEFLLDQNAHLRLGVKQATTSVVSVAAGQAPTQLTASLPPNPPPISLGIQPPTISIAPAMVTAPVSVPSVQPMAAPHSLSLSVASLPQPATISIAPAGTIAGIDAAVSLPVQSLSNVTMTCHAAPPDMANVASQSGGSQPPSAPPPNTVHVQETRLVTYPITSIRQTM</sequence>
<dbReference type="PROSITE" id="PS50103">
    <property type="entry name" value="ZF_C3H1"/>
    <property type="match status" value="3"/>
</dbReference>
<feature type="zinc finger region" description="C3H1-type" evidence="5">
    <location>
        <begin position="31"/>
        <end position="58"/>
    </location>
</feature>
<dbReference type="InterPro" id="IPR000571">
    <property type="entry name" value="Znf_CCCH"/>
</dbReference>
<evidence type="ECO:0000256" key="7">
    <source>
        <dbReference type="SAM" id="MobiDB-lite"/>
    </source>
</evidence>
<evidence type="ECO:0000256" key="4">
    <source>
        <dbReference type="ARBA" id="ARBA00022833"/>
    </source>
</evidence>
<keyword evidence="1 5" id="KW-0479">Metal-binding</keyword>
<feature type="domain" description="C3H1-type" evidence="8">
    <location>
        <begin position="155"/>
        <end position="181"/>
    </location>
</feature>
<dbReference type="Pfam" id="PF00642">
    <property type="entry name" value="zf-CCCH"/>
    <property type="match status" value="1"/>
</dbReference>
<evidence type="ECO:0000313" key="9">
    <source>
        <dbReference type="EMBL" id="TRY80048.1"/>
    </source>
</evidence>
<protein>
    <recommendedName>
        <fullName evidence="8">C3H1-type domain-containing protein</fullName>
    </recommendedName>
</protein>
<feature type="zinc finger region" description="C3H1-type" evidence="5">
    <location>
        <begin position="95"/>
        <end position="122"/>
    </location>
</feature>
<evidence type="ECO:0000256" key="1">
    <source>
        <dbReference type="ARBA" id="ARBA00022723"/>
    </source>
</evidence>
<reference evidence="9 10" key="1">
    <citation type="journal article" date="2018" name="Nat. Ecol. Evol.">
        <title>Genomic signatures of mitonuclear coevolution across populations of Tigriopus californicus.</title>
        <authorList>
            <person name="Barreto F.S."/>
            <person name="Watson E.T."/>
            <person name="Lima T.G."/>
            <person name="Willett C.S."/>
            <person name="Edmands S."/>
            <person name="Li W."/>
            <person name="Burton R.S."/>
        </authorList>
    </citation>
    <scope>NUCLEOTIDE SEQUENCE [LARGE SCALE GENOMIC DNA]</scope>
    <source>
        <strain evidence="9 10">San Diego</strain>
    </source>
</reference>
<proteinExistence type="predicted"/>
<keyword evidence="3 5" id="KW-0863">Zinc-finger</keyword>